<organism evidence="1 2">
    <name type="scientific">Marinobacter algicola DG893</name>
    <dbReference type="NCBI Taxonomy" id="443152"/>
    <lineage>
        <taxon>Bacteria</taxon>
        <taxon>Pseudomonadati</taxon>
        <taxon>Pseudomonadota</taxon>
        <taxon>Gammaproteobacteria</taxon>
        <taxon>Pseudomonadales</taxon>
        <taxon>Marinobacteraceae</taxon>
        <taxon>Marinobacter</taxon>
    </lineage>
</organism>
<dbReference type="RefSeq" id="WP_007153792.1">
    <property type="nucleotide sequence ID" value="NZ_ABCP01000013.1"/>
</dbReference>
<evidence type="ECO:0000313" key="1">
    <source>
        <dbReference type="EMBL" id="EDM47757.1"/>
    </source>
</evidence>
<evidence type="ECO:0008006" key="3">
    <source>
        <dbReference type="Google" id="ProtNLM"/>
    </source>
</evidence>
<dbReference type="NCBIfam" id="TIGR01725">
    <property type="entry name" value="phge_HK97_gp10"/>
    <property type="match status" value="1"/>
</dbReference>
<dbReference type="Pfam" id="PF04883">
    <property type="entry name" value="HK97-gp10_like"/>
    <property type="match status" value="1"/>
</dbReference>
<dbReference type="InterPro" id="IPR010064">
    <property type="entry name" value="HK97-gp10_tail"/>
</dbReference>
<dbReference type="OrthoDB" id="5736381at2"/>
<evidence type="ECO:0000313" key="2">
    <source>
        <dbReference type="Proteomes" id="UP000005856"/>
    </source>
</evidence>
<dbReference type="eggNOG" id="ENOG5032WIW">
    <property type="taxonomic scope" value="Bacteria"/>
</dbReference>
<dbReference type="AlphaFoldDB" id="A6F0J6"/>
<reference evidence="1 2" key="1">
    <citation type="submission" date="2007-06" db="EMBL/GenBank/DDBJ databases">
        <authorList>
            <person name="Green D."/>
            <person name="Ferriera S."/>
            <person name="Johnson J."/>
            <person name="Kravitz S."/>
            <person name="Beeson K."/>
            <person name="Sutton G."/>
            <person name="Rogers Y.-H."/>
            <person name="Friedman R."/>
            <person name="Frazier M."/>
            <person name="Venter J.C."/>
        </authorList>
    </citation>
    <scope>NUCLEOTIDE SEQUENCE [LARGE SCALE GENOMIC DNA]</scope>
    <source>
        <strain evidence="1 2">DG893</strain>
    </source>
</reference>
<dbReference type="Proteomes" id="UP000005856">
    <property type="component" value="Unassembled WGS sequence"/>
</dbReference>
<protein>
    <recommendedName>
        <fullName evidence="3">Phage protein, HK97 gp10 family</fullName>
    </recommendedName>
</protein>
<dbReference type="STRING" id="443152.MDG893_20594"/>
<sequence length="164" mass="18150">MAADGISYELNGLPELLGKLDALDFDMKRKGGRFALRRAAQVLRDQAKDNADQVDDPRSPEKISENIVERWSGRTFKKTGNMMFRVGVMGGAGGSADSSALEGNPGGDTRHWRQLEFGNENMAAQPIFRPVPNQVGQRATDEFVLQYGKKIDRVLKQARKKAAK</sequence>
<proteinExistence type="predicted"/>
<comment type="caution">
    <text evidence="1">The sequence shown here is derived from an EMBL/GenBank/DDBJ whole genome shotgun (WGS) entry which is preliminary data.</text>
</comment>
<name>A6F0J6_9GAMM</name>
<accession>A6F0J6</accession>
<keyword evidence="2" id="KW-1185">Reference proteome</keyword>
<gene>
    <name evidence="1" type="ORF">MDG893_20594</name>
</gene>
<dbReference type="EMBL" id="ABCP01000013">
    <property type="protein sequence ID" value="EDM47757.1"/>
    <property type="molecule type" value="Genomic_DNA"/>
</dbReference>